<evidence type="ECO:0000256" key="2">
    <source>
        <dbReference type="ARBA" id="ARBA00005695"/>
    </source>
</evidence>
<dbReference type="InterPro" id="IPR030678">
    <property type="entry name" value="Peptide/Ni-bd"/>
</dbReference>
<dbReference type="Proteomes" id="UP000323521">
    <property type="component" value="Chromosome"/>
</dbReference>
<dbReference type="SUPFAM" id="SSF53850">
    <property type="entry name" value="Periplasmic binding protein-like II"/>
    <property type="match status" value="1"/>
</dbReference>
<dbReference type="PIRSF" id="PIRSF002741">
    <property type="entry name" value="MppA"/>
    <property type="match status" value="1"/>
</dbReference>
<accession>A0A3G1KT76</accession>
<evidence type="ECO:0000313" key="6">
    <source>
        <dbReference type="EMBL" id="ATW25604.1"/>
    </source>
</evidence>
<comment type="subcellular location">
    <subcellularLocation>
        <location evidence="1">Cell membrane</location>
        <topology evidence="1">Lipid-anchor</topology>
    </subcellularLocation>
</comment>
<dbReference type="PROSITE" id="PS01040">
    <property type="entry name" value="SBP_BACTERIAL_5"/>
    <property type="match status" value="1"/>
</dbReference>
<organism evidence="6 7">
    <name type="scientific">Formimonas warabiya</name>
    <dbReference type="NCBI Taxonomy" id="1761012"/>
    <lineage>
        <taxon>Bacteria</taxon>
        <taxon>Bacillati</taxon>
        <taxon>Bacillota</taxon>
        <taxon>Clostridia</taxon>
        <taxon>Eubacteriales</taxon>
        <taxon>Peptococcaceae</taxon>
        <taxon>Candidatus Formimonas</taxon>
    </lineage>
</organism>
<dbReference type="EMBL" id="CP017634">
    <property type="protein sequence ID" value="ATW25604.1"/>
    <property type="molecule type" value="Genomic_DNA"/>
</dbReference>
<name>A0A3G1KT76_FORW1</name>
<protein>
    <recommendedName>
        <fullName evidence="5">Solute-binding protein family 5 domain-containing protein</fullName>
    </recommendedName>
</protein>
<dbReference type="GO" id="GO:0042597">
    <property type="term" value="C:periplasmic space"/>
    <property type="evidence" value="ECO:0007669"/>
    <property type="project" value="UniProtKB-ARBA"/>
</dbReference>
<evidence type="ECO:0000256" key="3">
    <source>
        <dbReference type="ARBA" id="ARBA00022729"/>
    </source>
</evidence>
<evidence type="ECO:0000256" key="4">
    <source>
        <dbReference type="SAM" id="SignalP"/>
    </source>
</evidence>
<feature type="signal peptide" evidence="4">
    <location>
        <begin position="1"/>
        <end position="25"/>
    </location>
</feature>
<dbReference type="GO" id="GO:1904680">
    <property type="term" value="F:peptide transmembrane transporter activity"/>
    <property type="evidence" value="ECO:0007669"/>
    <property type="project" value="TreeGrafter"/>
</dbReference>
<keyword evidence="3 4" id="KW-0732">Signal</keyword>
<proteinExistence type="inferred from homology"/>
<sequence length="517" mass="57433">MKRKMAFLICVVFIAALLSGCGKQTGETAAPAADREMVVGIPKIATSFDFYNATSGNEGISMLQIYDTLVIKDQNGKTAPSLAETYKISPDGKTYTFTLRKGVKFSNGLEFTAADAKFSIDQARQSVYTSWCYVDVESCDIVDDYTIKLNLKAPNVGFIEYLANCYYSAMVSKETVEKFGKEYGTSVESSIGTGPYILKEWKPGEECVFAANPDYFLGAPAIKKVRMKTISDVNAAVIALQTGDIQAYFNDIPGINYDAVSKMDNLNMVTYPSTILFQTMMNTKTGPFADIRMRLAVAYAIDREKMLTVGVEGKGAITDYPGNRQGYTEGDPVLKDTWYPVDIEKAKQLVKEAGMEGKAVTIKTYASDPYPKLATILQDELIQIGLKAEVQQMERTAFLDEVTAKGIYDIAICRWAAGTKDMDELWYGSFHTDSIGPAGNWSLYSNPEMDQLLEEARAQNDPEARKKIYTEAIKLFDRDVPIVPLYYPNGSRAYSKDLVIDPGNAEYDRLFSYSWAQ</sequence>
<feature type="domain" description="Solute-binding protein family 5" evidence="5">
    <location>
        <begin position="79"/>
        <end position="434"/>
    </location>
</feature>
<dbReference type="Pfam" id="PF00496">
    <property type="entry name" value="SBP_bac_5"/>
    <property type="match status" value="1"/>
</dbReference>
<dbReference type="OrthoDB" id="9772924at2"/>
<evidence type="ECO:0000313" key="7">
    <source>
        <dbReference type="Proteomes" id="UP000323521"/>
    </source>
</evidence>
<comment type="similarity">
    <text evidence="2">Belongs to the bacterial solute-binding protein 5 family.</text>
</comment>
<dbReference type="AlphaFoldDB" id="A0A3G1KT76"/>
<dbReference type="CDD" id="cd00995">
    <property type="entry name" value="PBP2_NikA_DppA_OppA_like"/>
    <property type="match status" value="1"/>
</dbReference>
<dbReference type="GO" id="GO:0015833">
    <property type="term" value="P:peptide transport"/>
    <property type="evidence" value="ECO:0007669"/>
    <property type="project" value="TreeGrafter"/>
</dbReference>
<reference evidence="6 7" key="1">
    <citation type="submission" date="2016-10" db="EMBL/GenBank/DDBJ databases">
        <title>Complete Genome Sequence of Peptococcaceae strain DCMF.</title>
        <authorList>
            <person name="Edwards R.J."/>
            <person name="Holland S.I."/>
            <person name="Deshpande N.P."/>
            <person name="Wong Y.K."/>
            <person name="Ertan H."/>
            <person name="Manefield M."/>
            <person name="Russell T.L."/>
            <person name="Lee M.J."/>
        </authorList>
    </citation>
    <scope>NUCLEOTIDE SEQUENCE [LARGE SCALE GENOMIC DNA]</scope>
    <source>
        <strain evidence="6 7">DCMF</strain>
    </source>
</reference>
<gene>
    <name evidence="6" type="ORF">DCMF_13300</name>
</gene>
<dbReference type="PROSITE" id="PS51257">
    <property type="entry name" value="PROKAR_LIPOPROTEIN"/>
    <property type="match status" value="1"/>
</dbReference>
<evidence type="ECO:0000259" key="5">
    <source>
        <dbReference type="Pfam" id="PF00496"/>
    </source>
</evidence>
<dbReference type="Gene3D" id="3.40.190.10">
    <property type="entry name" value="Periplasmic binding protein-like II"/>
    <property type="match status" value="1"/>
</dbReference>
<feature type="chain" id="PRO_5038579759" description="Solute-binding protein family 5 domain-containing protein" evidence="4">
    <location>
        <begin position="26"/>
        <end position="517"/>
    </location>
</feature>
<dbReference type="InterPro" id="IPR023765">
    <property type="entry name" value="SBP_5_CS"/>
</dbReference>
<dbReference type="InterPro" id="IPR000914">
    <property type="entry name" value="SBP_5_dom"/>
</dbReference>
<dbReference type="RefSeq" id="WP_148134859.1">
    <property type="nucleotide sequence ID" value="NZ_CP017634.1"/>
</dbReference>
<dbReference type="KEGG" id="fwa:DCMF_13300"/>
<evidence type="ECO:0000256" key="1">
    <source>
        <dbReference type="ARBA" id="ARBA00004193"/>
    </source>
</evidence>
<dbReference type="InterPro" id="IPR039424">
    <property type="entry name" value="SBP_5"/>
</dbReference>
<dbReference type="Gene3D" id="3.90.76.10">
    <property type="entry name" value="Dipeptide-binding Protein, Domain 1"/>
    <property type="match status" value="1"/>
</dbReference>
<keyword evidence="7" id="KW-1185">Reference proteome</keyword>
<dbReference type="Gene3D" id="3.10.105.10">
    <property type="entry name" value="Dipeptide-binding Protein, Domain 3"/>
    <property type="match status" value="1"/>
</dbReference>
<dbReference type="PANTHER" id="PTHR30290">
    <property type="entry name" value="PERIPLASMIC BINDING COMPONENT OF ABC TRANSPORTER"/>
    <property type="match status" value="1"/>
</dbReference>
<dbReference type="GO" id="GO:0043190">
    <property type="term" value="C:ATP-binding cassette (ABC) transporter complex"/>
    <property type="evidence" value="ECO:0007669"/>
    <property type="project" value="InterPro"/>
</dbReference>